<dbReference type="OrthoDB" id="3646241at2759"/>
<dbReference type="KEGG" id="ffu:CLAFUR5_09924"/>
<dbReference type="PROSITE" id="PS50089">
    <property type="entry name" value="ZF_RING_2"/>
    <property type="match status" value="1"/>
</dbReference>
<accession>A0A9Q8US42</accession>
<dbReference type="Proteomes" id="UP000756132">
    <property type="component" value="Chromosome 7"/>
</dbReference>
<dbReference type="RefSeq" id="XP_047764835.1">
    <property type="nucleotide sequence ID" value="XM_047909072.1"/>
</dbReference>
<dbReference type="InterPro" id="IPR001841">
    <property type="entry name" value="Znf_RING"/>
</dbReference>
<feature type="region of interest" description="Disordered" evidence="5">
    <location>
        <begin position="65"/>
        <end position="87"/>
    </location>
</feature>
<dbReference type="GeneID" id="71989802"/>
<feature type="domain" description="RING-type" evidence="6">
    <location>
        <begin position="18"/>
        <end position="56"/>
    </location>
</feature>
<reference evidence="7" key="1">
    <citation type="submission" date="2021-12" db="EMBL/GenBank/DDBJ databases">
        <authorList>
            <person name="Zaccaron A."/>
            <person name="Stergiopoulos I."/>
        </authorList>
    </citation>
    <scope>NUCLEOTIDE SEQUENCE</scope>
    <source>
        <strain evidence="7">Race5_Kim</strain>
    </source>
</reference>
<dbReference type="PANTHER" id="PTHR23327:SF51">
    <property type="entry name" value="TRANSCRIPTIONAL REGULATOR OF YEAST FORM ADHERENCE 3"/>
    <property type="match status" value="1"/>
</dbReference>
<evidence type="ECO:0000256" key="3">
    <source>
        <dbReference type="ARBA" id="ARBA00022833"/>
    </source>
</evidence>
<sequence>MAIPSRKDFFADLIQHDCPICYARVVGPVQTTCSHIFCAKCATKWFETSNTCPACRKVLYEKEMAEQDEDEDDEESDEGEDSDEDPQLFDTLWDLLETEDREAEESSSLPASSGRLRDGHENHRLLGTISDAAQPRRQVPLEDTFSRRITVLAHATAASSLQSPAVSSSRLQSDHAATNSFQWPLAFDYTSGDGSPAAAPSTIANSSTSPPTLEALQGRLPEDATQPAQSSCTLLSYICEDMFVTQSWQRPRYVTLSVANVHIHARPAFSEASELSFEKFVSRLRYHGIRVGPLEEVVLNGYEVSDQVTFERVIERATKAEMQRQRPVDPNSGGPTIVLECRALLQPGIWRECDREPDAWKESRSGTD</sequence>
<dbReference type="PANTHER" id="PTHR23327">
    <property type="entry name" value="RING FINGER PROTEIN 127"/>
    <property type="match status" value="1"/>
</dbReference>
<evidence type="ECO:0000256" key="4">
    <source>
        <dbReference type="PROSITE-ProRule" id="PRU00175"/>
    </source>
</evidence>
<feature type="region of interest" description="Disordered" evidence="5">
    <location>
        <begin position="194"/>
        <end position="214"/>
    </location>
</feature>
<evidence type="ECO:0000256" key="2">
    <source>
        <dbReference type="ARBA" id="ARBA00022771"/>
    </source>
</evidence>
<evidence type="ECO:0000259" key="6">
    <source>
        <dbReference type="PROSITE" id="PS50089"/>
    </source>
</evidence>
<keyword evidence="2 4" id="KW-0863">Zinc-finger</keyword>
<feature type="compositionally biased region" description="Polar residues" evidence="5">
    <location>
        <begin position="202"/>
        <end position="211"/>
    </location>
</feature>
<dbReference type="GO" id="GO:0008270">
    <property type="term" value="F:zinc ion binding"/>
    <property type="evidence" value="ECO:0007669"/>
    <property type="project" value="UniProtKB-KW"/>
</dbReference>
<dbReference type="InterPro" id="IPR017907">
    <property type="entry name" value="Znf_RING_CS"/>
</dbReference>
<keyword evidence="3" id="KW-0862">Zinc</keyword>
<reference evidence="7" key="2">
    <citation type="journal article" date="2022" name="Microb. Genom.">
        <title>A chromosome-scale genome assembly of the tomato pathogen Cladosporium fulvum reveals a compartmentalized genome architecture and the presence of a dispensable chromosome.</title>
        <authorList>
            <person name="Zaccaron A.Z."/>
            <person name="Chen L.H."/>
            <person name="Samaras A."/>
            <person name="Stergiopoulos I."/>
        </authorList>
    </citation>
    <scope>NUCLEOTIDE SEQUENCE</scope>
    <source>
        <strain evidence="7">Race5_Kim</strain>
    </source>
</reference>
<feature type="region of interest" description="Disordered" evidence="5">
    <location>
        <begin position="100"/>
        <end position="119"/>
    </location>
</feature>
<feature type="compositionally biased region" description="Acidic residues" evidence="5">
    <location>
        <begin position="66"/>
        <end position="87"/>
    </location>
</feature>
<keyword evidence="1" id="KW-0479">Metal-binding</keyword>
<proteinExistence type="predicted"/>
<keyword evidence="8" id="KW-1185">Reference proteome</keyword>
<gene>
    <name evidence="7" type="ORF">CLAFUR5_09924</name>
</gene>
<name>A0A9Q8US42_PASFU</name>
<dbReference type="SUPFAM" id="SSF57850">
    <property type="entry name" value="RING/U-box"/>
    <property type="match status" value="1"/>
</dbReference>
<dbReference type="EMBL" id="CP090169">
    <property type="protein sequence ID" value="UJO20469.1"/>
    <property type="molecule type" value="Genomic_DNA"/>
</dbReference>
<protein>
    <recommendedName>
        <fullName evidence="6">RING-type domain-containing protein</fullName>
    </recommendedName>
</protein>
<dbReference type="Pfam" id="PF13639">
    <property type="entry name" value="zf-RING_2"/>
    <property type="match status" value="1"/>
</dbReference>
<dbReference type="SMART" id="SM00184">
    <property type="entry name" value="RING"/>
    <property type="match status" value="1"/>
</dbReference>
<evidence type="ECO:0000256" key="1">
    <source>
        <dbReference type="ARBA" id="ARBA00022723"/>
    </source>
</evidence>
<evidence type="ECO:0000256" key="5">
    <source>
        <dbReference type="SAM" id="MobiDB-lite"/>
    </source>
</evidence>
<organism evidence="7 8">
    <name type="scientific">Passalora fulva</name>
    <name type="common">Tomato leaf mold</name>
    <name type="synonym">Cladosporium fulvum</name>
    <dbReference type="NCBI Taxonomy" id="5499"/>
    <lineage>
        <taxon>Eukaryota</taxon>
        <taxon>Fungi</taxon>
        <taxon>Dikarya</taxon>
        <taxon>Ascomycota</taxon>
        <taxon>Pezizomycotina</taxon>
        <taxon>Dothideomycetes</taxon>
        <taxon>Dothideomycetidae</taxon>
        <taxon>Mycosphaerellales</taxon>
        <taxon>Mycosphaerellaceae</taxon>
        <taxon>Fulvia</taxon>
    </lineage>
</organism>
<evidence type="ECO:0000313" key="8">
    <source>
        <dbReference type="Proteomes" id="UP000756132"/>
    </source>
</evidence>
<evidence type="ECO:0000313" key="7">
    <source>
        <dbReference type="EMBL" id="UJO20469.1"/>
    </source>
</evidence>
<dbReference type="AlphaFoldDB" id="A0A9Q8US42"/>
<dbReference type="PROSITE" id="PS00518">
    <property type="entry name" value="ZF_RING_1"/>
    <property type="match status" value="1"/>
</dbReference>
<dbReference type="InterPro" id="IPR013083">
    <property type="entry name" value="Znf_RING/FYVE/PHD"/>
</dbReference>
<dbReference type="Gene3D" id="3.30.40.10">
    <property type="entry name" value="Zinc/RING finger domain, C3HC4 (zinc finger)"/>
    <property type="match status" value="1"/>
</dbReference>